<organism evidence="1 2">
    <name type="scientific">Leptospira interrogans serovar Zanoni str. LT2156</name>
    <dbReference type="NCBI Taxonomy" id="1001601"/>
    <lineage>
        <taxon>Bacteria</taxon>
        <taxon>Pseudomonadati</taxon>
        <taxon>Spirochaetota</taxon>
        <taxon>Spirochaetia</taxon>
        <taxon>Leptospirales</taxon>
        <taxon>Leptospiraceae</taxon>
        <taxon>Leptospira</taxon>
    </lineage>
</organism>
<name>M6HH86_LEPIR</name>
<reference evidence="1 2" key="1">
    <citation type="submission" date="2013-01" db="EMBL/GenBank/DDBJ databases">
        <authorList>
            <person name="Harkins D.M."/>
            <person name="Durkin A.S."/>
            <person name="Brinkac L.M."/>
            <person name="Haft D.H."/>
            <person name="Selengut J.D."/>
            <person name="Sanka R."/>
            <person name="DePew J."/>
            <person name="Purushe J."/>
            <person name="Tulsiani S.M."/>
            <person name="Graham G.C."/>
            <person name="Burns M.-A."/>
            <person name="Dohnt M.F."/>
            <person name="Smythe L.D."/>
            <person name="McKay D.B."/>
            <person name="Craig S.B."/>
            <person name="Vinetz J.M."/>
            <person name="Sutton G.G."/>
            <person name="Nierman W.C."/>
            <person name="Fouts D.E."/>
        </authorList>
    </citation>
    <scope>NUCLEOTIDE SEQUENCE [LARGE SCALE GENOMIC DNA]</scope>
    <source>
        <strain evidence="1 2">LT2156</strain>
    </source>
</reference>
<dbReference type="AlphaFoldDB" id="M6HH86"/>
<comment type="caution">
    <text evidence="1">The sequence shown here is derived from an EMBL/GenBank/DDBJ whole genome shotgun (WGS) entry which is preliminary data.</text>
</comment>
<protein>
    <submittedName>
        <fullName evidence="1">Uncharacterized protein</fullName>
    </submittedName>
</protein>
<dbReference type="Proteomes" id="UP000012089">
    <property type="component" value="Unassembled WGS sequence"/>
</dbReference>
<dbReference type="EMBL" id="AFMF02000022">
    <property type="protein sequence ID" value="EMM96678.1"/>
    <property type="molecule type" value="Genomic_DNA"/>
</dbReference>
<evidence type="ECO:0000313" key="2">
    <source>
        <dbReference type="Proteomes" id="UP000012089"/>
    </source>
</evidence>
<evidence type="ECO:0000313" key="1">
    <source>
        <dbReference type="EMBL" id="EMM96678.1"/>
    </source>
</evidence>
<sequence length="67" mass="7719">MNTTDSIIINFYFINCGSSHILEIEISTFFRTMSVFLKLALSKASSAYKNEKKFSKSMSSYNFRICL</sequence>
<proteinExistence type="predicted"/>
<gene>
    <name evidence="1" type="ORF">LEP1GSC158_1154</name>
</gene>
<accession>M6HH86</accession>